<reference evidence="9 10" key="1">
    <citation type="journal article" date="2014" name="Nature">
        <title>An environmental bacterial taxon with a large and distinct metabolic repertoire.</title>
        <authorList>
            <person name="Wilson M.C."/>
            <person name="Mori T."/>
            <person name="Ruckert C."/>
            <person name="Uria A.R."/>
            <person name="Helf M.J."/>
            <person name="Takada K."/>
            <person name="Gernert C."/>
            <person name="Steffens U.A."/>
            <person name="Heycke N."/>
            <person name="Schmitt S."/>
            <person name="Rinke C."/>
            <person name="Helfrich E.J."/>
            <person name="Brachmann A.O."/>
            <person name="Gurgui C."/>
            <person name="Wakimoto T."/>
            <person name="Kracht M."/>
            <person name="Crusemann M."/>
            <person name="Hentschel U."/>
            <person name="Abe I."/>
            <person name="Matsunaga S."/>
            <person name="Kalinowski J."/>
            <person name="Takeyama H."/>
            <person name="Piel J."/>
        </authorList>
    </citation>
    <scope>NUCLEOTIDE SEQUENCE [LARGE SCALE GENOMIC DNA]</scope>
    <source>
        <strain evidence="10">TSY2</strain>
    </source>
</reference>
<evidence type="ECO:0000259" key="8">
    <source>
        <dbReference type="PROSITE" id="PS51379"/>
    </source>
</evidence>
<dbReference type="GO" id="GO:0046872">
    <property type="term" value="F:metal ion binding"/>
    <property type="evidence" value="ECO:0007669"/>
    <property type="project" value="UniProtKB-KW"/>
</dbReference>
<dbReference type="Gene3D" id="1.20.950.20">
    <property type="entry name" value="Transmembrane di-heme cytochromes, Chain C"/>
    <property type="match status" value="1"/>
</dbReference>
<dbReference type="Pfam" id="PF13183">
    <property type="entry name" value="Fer4_8"/>
    <property type="match status" value="1"/>
</dbReference>
<feature type="compositionally biased region" description="Gly residues" evidence="6">
    <location>
        <begin position="335"/>
        <end position="344"/>
    </location>
</feature>
<dbReference type="Gene3D" id="1.10.1060.10">
    <property type="entry name" value="Alpha-helical ferredoxin"/>
    <property type="match status" value="1"/>
</dbReference>
<gene>
    <name evidence="9" type="ORF">ETSY2_01665</name>
</gene>
<evidence type="ECO:0000256" key="3">
    <source>
        <dbReference type="ARBA" id="ARBA00023002"/>
    </source>
</evidence>
<sequence>MTPTREIYGNIVGGEVVYLFMLASFGVLGWALYRHVQRWMRGQPENRFYDLGRRLKAMLIHGLGQGKTLREGAPGLLHFLMYSGFVVLFIGTLMVAVQEDMGIEFLHGNFYLFFSVTLDIFGLLCLIGVAGLACRRYVIRPTGLDSRLEDLIILGFFIVVLASGFLVEGARIGATELTQHPDWAIWSPVGAAIAAAFWGLGVTEAQFLGWHRFWWWFHMVITFGFLTYIGFSKLSHLIFSPVNIFFHKFRAKGELAPITDLDKALEGDEEAMERVKFGVSKLEDFTWKQLLDLDACTRCGRCQDNCPAWLSGKPLSPKFVILDLQKHMHATLNGSGNGSGNGNGHDGEEDEENGISMIGDIISEDVLWSCTTCRACEENCPVSIEHVDTIVDMRRNLVLEQGSMPETAEAALRSLEQRGHPWRGTQETRTSWTEGLDIPMIADNPDAEYLFWVGCTGALVDRNIRVTQALAKVLKAANVNFAILGEEEGCTGDPARRMGNEYLFQMLAQQNVETLNSYNVRKIVTHCPHCFNTLANEYPQFGGHFEVIHHSQLIAHLVETGRLSPSHEFTEKVTYHDACYLGRHNDVFAQPREVLQSIPGLEMYEMRWNQRKGLCCGAGGGHAWMEVNIGRRVNHIRTEHAQETGASVVATGCPFCMQMFEDGIRTKGVEEEMRVHDIAELMAQSLPDPGNGTTGREADNEDV</sequence>
<feature type="transmembrane region" description="Helical" evidence="7">
    <location>
        <begin position="110"/>
        <end position="130"/>
    </location>
</feature>
<keyword evidence="7" id="KW-1133">Transmembrane helix</keyword>
<keyword evidence="2" id="KW-0479">Metal-binding</keyword>
<dbReference type="Pfam" id="PF02754">
    <property type="entry name" value="CCG"/>
    <property type="match status" value="2"/>
</dbReference>
<evidence type="ECO:0000256" key="6">
    <source>
        <dbReference type="SAM" id="MobiDB-lite"/>
    </source>
</evidence>
<keyword evidence="10" id="KW-1185">Reference proteome</keyword>
<keyword evidence="4" id="KW-0408">Iron</keyword>
<protein>
    <recommendedName>
        <fullName evidence="8">4Fe-4S ferredoxin-type domain-containing protein</fullName>
    </recommendedName>
</protein>
<dbReference type="PROSITE" id="PS00198">
    <property type="entry name" value="4FE4S_FER_1"/>
    <property type="match status" value="1"/>
</dbReference>
<evidence type="ECO:0000256" key="7">
    <source>
        <dbReference type="SAM" id="Phobius"/>
    </source>
</evidence>
<evidence type="ECO:0000256" key="5">
    <source>
        <dbReference type="ARBA" id="ARBA00023014"/>
    </source>
</evidence>
<dbReference type="EMBL" id="AZHX01000063">
    <property type="protein sequence ID" value="ETX09075.1"/>
    <property type="molecule type" value="Genomic_DNA"/>
</dbReference>
<feature type="transmembrane region" description="Helical" evidence="7">
    <location>
        <begin position="183"/>
        <end position="201"/>
    </location>
</feature>
<feature type="domain" description="4Fe-4S ferredoxin-type" evidence="8">
    <location>
        <begin position="287"/>
        <end position="318"/>
    </location>
</feature>
<evidence type="ECO:0000256" key="1">
    <source>
        <dbReference type="ARBA" id="ARBA00022485"/>
    </source>
</evidence>
<comment type="caution">
    <text evidence="9">The sequence shown here is derived from an EMBL/GenBank/DDBJ whole genome shotgun (WGS) entry which is preliminary data.</text>
</comment>
<feature type="transmembrane region" description="Helical" evidence="7">
    <location>
        <begin position="76"/>
        <end position="98"/>
    </location>
</feature>
<name>W4MFV6_9BACT</name>
<dbReference type="GO" id="GO:0051539">
    <property type="term" value="F:4 iron, 4 sulfur cluster binding"/>
    <property type="evidence" value="ECO:0007669"/>
    <property type="project" value="UniProtKB-KW"/>
</dbReference>
<evidence type="ECO:0000256" key="2">
    <source>
        <dbReference type="ARBA" id="ARBA00022723"/>
    </source>
</evidence>
<evidence type="ECO:0000313" key="9">
    <source>
        <dbReference type="EMBL" id="ETX09075.1"/>
    </source>
</evidence>
<dbReference type="PANTHER" id="PTHR43255">
    <property type="entry name" value="IRON-SULFUR-BINDING OXIDOREDUCTASE FADF-RELATED-RELATED"/>
    <property type="match status" value="1"/>
</dbReference>
<dbReference type="SUPFAM" id="SSF103501">
    <property type="entry name" value="Respiratory nitrate reductase 1 gamma chain"/>
    <property type="match status" value="1"/>
</dbReference>
<dbReference type="InterPro" id="IPR051460">
    <property type="entry name" value="HdrC_iron-sulfur_subunit"/>
</dbReference>
<organism evidence="9 10">
    <name type="scientific">Candidatus Entotheonella gemina</name>
    <dbReference type="NCBI Taxonomy" id="1429439"/>
    <lineage>
        <taxon>Bacteria</taxon>
        <taxon>Pseudomonadati</taxon>
        <taxon>Nitrospinota/Tectimicrobiota group</taxon>
        <taxon>Candidatus Tectimicrobiota</taxon>
        <taxon>Candidatus Entotheonellia</taxon>
        <taxon>Candidatus Entotheonellales</taxon>
        <taxon>Candidatus Entotheonellaceae</taxon>
        <taxon>Candidatus Entotheonella</taxon>
    </lineage>
</organism>
<dbReference type="GO" id="GO:0005886">
    <property type="term" value="C:plasma membrane"/>
    <property type="evidence" value="ECO:0007669"/>
    <property type="project" value="TreeGrafter"/>
</dbReference>
<dbReference type="InterPro" id="IPR017900">
    <property type="entry name" value="4Fe4S_Fe_S_CS"/>
</dbReference>
<dbReference type="InterPro" id="IPR017896">
    <property type="entry name" value="4Fe4S_Fe-S-bd"/>
</dbReference>
<feature type="transmembrane region" description="Helical" evidence="7">
    <location>
        <begin position="151"/>
        <end position="171"/>
    </location>
</feature>
<evidence type="ECO:0000313" key="10">
    <source>
        <dbReference type="Proteomes" id="UP000019140"/>
    </source>
</evidence>
<keyword evidence="3" id="KW-0560">Oxidoreductase</keyword>
<dbReference type="AlphaFoldDB" id="W4MFV6"/>
<dbReference type="PANTHER" id="PTHR43255:SF1">
    <property type="entry name" value="IRON-SULFUR-BINDING OXIDOREDUCTASE FADF-RELATED"/>
    <property type="match status" value="1"/>
</dbReference>
<dbReference type="SUPFAM" id="SSF46548">
    <property type="entry name" value="alpha-helical ferredoxin"/>
    <property type="match status" value="1"/>
</dbReference>
<feature type="transmembrane region" description="Helical" evidence="7">
    <location>
        <begin position="213"/>
        <end position="231"/>
    </location>
</feature>
<feature type="region of interest" description="Disordered" evidence="6">
    <location>
        <begin position="332"/>
        <end position="352"/>
    </location>
</feature>
<keyword evidence="5" id="KW-0411">Iron-sulfur</keyword>
<dbReference type="InterPro" id="IPR009051">
    <property type="entry name" value="Helical_ferredxn"/>
</dbReference>
<dbReference type="InterPro" id="IPR036197">
    <property type="entry name" value="NarG-like_sf"/>
</dbReference>
<feature type="region of interest" description="Disordered" evidence="6">
    <location>
        <begin position="683"/>
        <end position="703"/>
    </location>
</feature>
<dbReference type="Proteomes" id="UP000019140">
    <property type="component" value="Unassembled WGS sequence"/>
</dbReference>
<accession>W4MFV6</accession>
<keyword evidence="1" id="KW-0004">4Fe-4S</keyword>
<proteinExistence type="predicted"/>
<dbReference type="PROSITE" id="PS51379">
    <property type="entry name" value="4FE4S_FER_2"/>
    <property type="match status" value="1"/>
</dbReference>
<dbReference type="HOGENOM" id="CLU_005304_1_0_7"/>
<keyword evidence="7" id="KW-0472">Membrane</keyword>
<dbReference type="PATRIC" id="fig|1429439.4.peg.289"/>
<keyword evidence="7" id="KW-0812">Transmembrane</keyword>
<dbReference type="InterPro" id="IPR004017">
    <property type="entry name" value="Cys_rich_dom"/>
</dbReference>
<feature type="transmembrane region" description="Helical" evidence="7">
    <location>
        <begin position="16"/>
        <end position="33"/>
    </location>
</feature>
<evidence type="ECO:0000256" key="4">
    <source>
        <dbReference type="ARBA" id="ARBA00023004"/>
    </source>
</evidence>
<dbReference type="GO" id="GO:0016491">
    <property type="term" value="F:oxidoreductase activity"/>
    <property type="evidence" value="ECO:0007669"/>
    <property type="project" value="UniProtKB-KW"/>
</dbReference>